<sequence length="144" mass="15865">YLGACVELGPEDVEADKASGAKVTYFEGYLWDPPRAKEAIRQTATLAHAAGREVSMTLSDPFCVDRYRDEFLDLMRSGAVDIVFANSHEIKSLYQTSSFEEALAQIRKDCKIAAVTRSEKGSVIVRGDETVVIKATTIKELVDT</sequence>
<feature type="non-terminal residue" evidence="5">
    <location>
        <position position="144"/>
    </location>
</feature>
<keyword evidence="2" id="KW-0808">Transferase</keyword>
<feature type="domain" description="Carbohydrate kinase PfkB" evidence="4">
    <location>
        <begin position="15"/>
        <end position="144"/>
    </location>
</feature>
<organism evidence="5 6">
    <name type="scientific">Mesorhizobium salmacidum</name>
    <dbReference type="NCBI Taxonomy" id="3015171"/>
    <lineage>
        <taxon>Bacteria</taxon>
        <taxon>Pseudomonadati</taxon>
        <taxon>Pseudomonadota</taxon>
        <taxon>Alphaproteobacteria</taxon>
        <taxon>Hyphomicrobiales</taxon>
        <taxon>Phyllobacteriaceae</taxon>
        <taxon>Mesorhizobium</taxon>
    </lineage>
</organism>
<feature type="non-terminal residue" evidence="5">
    <location>
        <position position="1"/>
    </location>
</feature>
<protein>
    <submittedName>
        <fullName evidence="5">Adenosine kinase</fullName>
    </submittedName>
</protein>
<name>A0ABU8L8I4_9HYPH</name>
<dbReference type="GO" id="GO:0016301">
    <property type="term" value="F:kinase activity"/>
    <property type="evidence" value="ECO:0007669"/>
    <property type="project" value="UniProtKB-KW"/>
</dbReference>
<dbReference type="RefSeq" id="WP_337109595.1">
    <property type="nucleotide sequence ID" value="NZ_JAPYKS010000096.1"/>
</dbReference>
<dbReference type="Gene3D" id="3.40.1190.20">
    <property type="match status" value="1"/>
</dbReference>
<comment type="caution">
    <text evidence="5">The sequence shown here is derived from an EMBL/GenBank/DDBJ whole genome shotgun (WGS) entry which is preliminary data.</text>
</comment>
<accession>A0ABU8L8I4</accession>
<evidence type="ECO:0000256" key="2">
    <source>
        <dbReference type="ARBA" id="ARBA00022679"/>
    </source>
</evidence>
<keyword evidence="6" id="KW-1185">Reference proteome</keyword>
<evidence type="ECO:0000313" key="5">
    <source>
        <dbReference type="EMBL" id="MEI9413284.1"/>
    </source>
</evidence>
<dbReference type="InterPro" id="IPR029056">
    <property type="entry name" value="Ribokinase-like"/>
</dbReference>
<reference evidence="5 6" key="1">
    <citation type="submission" date="2022-12" db="EMBL/GenBank/DDBJ databases">
        <authorList>
            <person name="Muema E."/>
        </authorList>
    </citation>
    <scope>NUCLEOTIDE SEQUENCE [LARGE SCALE GENOMIC DNA]</scope>
    <source>
        <strain evidence="6">1326</strain>
    </source>
</reference>
<comment type="similarity">
    <text evidence="1">Belongs to the carbohydrate kinase PfkB family.</text>
</comment>
<evidence type="ECO:0000256" key="1">
    <source>
        <dbReference type="ARBA" id="ARBA00010688"/>
    </source>
</evidence>
<proteinExistence type="inferred from homology"/>
<evidence type="ECO:0000313" key="6">
    <source>
        <dbReference type="Proteomes" id="UP001387293"/>
    </source>
</evidence>
<gene>
    <name evidence="5" type="ORF">O7A60_31825</name>
</gene>
<keyword evidence="3 5" id="KW-0418">Kinase</keyword>
<dbReference type="Pfam" id="PF00294">
    <property type="entry name" value="PfkB"/>
    <property type="match status" value="1"/>
</dbReference>
<dbReference type="PANTHER" id="PTHR43320">
    <property type="entry name" value="SUGAR KINASE"/>
    <property type="match status" value="1"/>
</dbReference>
<dbReference type="SUPFAM" id="SSF53613">
    <property type="entry name" value="Ribokinase-like"/>
    <property type="match status" value="1"/>
</dbReference>
<evidence type="ECO:0000256" key="3">
    <source>
        <dbReference type="ARBA" id="ARBA00022777"/>
    </source>
</evidence>
<dbReference type="InterPro" id="IPR052700">
    <property type="entry name" value="Carb_kinase_PfkB-like"/>
</dbReference>
<evidence type="ECO:0000259" key="4">
    <source>
        <dbReference type="Pfam" id="PF00294"/>
    </source>
</evidence>
<dbReference type="InterPro" id="IPR011611">
    <property type="entry name" value="PfkB_dom"/>
</dbReference>
<dbReference type="PANTHER" id="PTHR43320:SF3">
    <property type="entry name" value="CARBOHYDRATE KINASE PFKB DOMAIN-CONTAINING PROTEIN"/>
    <property type="match status" value="1"/>
</dbReference>
<dbReference type="CDD" id="cd01168">
    <property type="entry name" value="adenosine_kinase"/>
    <property type="match status" value="1"/>
</dbReference>
<dbReference type="EMBL" id="JAPYKS010000096">
    <property type="protein sequence ID" value="MEI9413284.1"/>
    <property type="molecule type" value="Genomic_DNA"/>
</dbReference>
<dbReference type="Proteomes" id="UP001387293">
    <property type="component" value="Unassembled WGS sequence"/>
</dbReference>